<dbReference type="RefSeq" id="WP_061553747.1">
    <property type="nucleotide sequence ID" value="NZ_LXEX01000005.1"/>
</dbReference>
<evidence type="ECO:0000313" key="2">
    <source>
        <dbReference type="Proteomes" id="UP000078431"/>
    </source>
</evidence>
<sequence length="160" mass="18173">MNTILKNRSPTPATQQEASKKWIRNTYFWPDIDPIRIYELMQATHVKHVPTEPAFRNAIMTGISEANATLYDYRQRQIAAGYPSLNCVPALQLDGESEKCFHYHRAVAALASANLVKHIVDKTNSPVAANTHRAIADLCRDAQWSVRLIRAHQRCRTEGF</sequence>
<reference evidence="1 2" key="1">
    <citation type="submission" date="2016-04" db="EMBL/GenBank/DDBJ databases">
        <title>ATOL: Assembling a taxonomically balanced genome-scale reconstruction of the evolutionary history of the Enterobacteriaceae.</title>
        <authorList>
            <person name="Plunkett G.III."/>
            <person name="Neeno-Eckwall E.C."/>
            <person name="Glasner J.D."/>
            <person name="Perna N.T."/>
        </authorList>
    </citation>
    <scope>NUCLEOTIDE SEQUENCE [LARGE SCALE GENOMIC DNA]</scope>
    <source>
        <strain evidence="1 2">ATCC 12841</strain>
    </source>
</reference>
<dbReference type="InterPro" id="IPR009225">
    <property type="entry name" value="Phage_head_completion_GpL"/>
</dbReference>
<protein>
    <submittedName>
        <fullName evidence="1">Phage head completion protein</fullName>
    </submittedName>
</protein>
<evidence type="ECO:0000313" key="1">
    <source>
        <dbReference type="EMBL" id="OAT60934.1"/>
    </source>
</evidence>
<organism evidence="1 2">
    <name type="scientific">Obesumbacterium proteus ATCC 12841</name>
    <dbReference type="NCBI Taxonomy" id="1354268"/>
    <lineage>
        <taxon>Bacteria</taxon>
        <taxon>Pseudomonadati</taxon>
        <taxon>Pseudomonadota</taxon>
        <taxon>Gammaproteobacteria</taxon>
        <taxon>Enterobacterales</taxon>
        <taxon>Hafniaceae</taxon>
        <taxon>Obesumbacterium</taxon>
    </lineage>
</organism>
<dbReference type="AlphaFoldDB" id="A0AA91ELA4"/>
<dbReference type="Pfam" id="PF05926">
    <property type="entry name" value="Phage_GPL"/>
    <property type="match status" value="1"/>
</dbReference>
<name>A0AA91ELA4_9GAMM</name>
<proteinExistence type="predicted"/>
<dbReference type="EMBL" id="LXEX01000005">
    <property type="protein sequence ID" value="OAT60934.1"/>
    <property type="molecule type" value="Genomic_DNA"/>
</dbReference>
<accession>A0AA91ELA4</accession>
<dbReference type="Proteomes" id="UP000078431">
    <property type="component" value="Unassembled WGS sequence"/>
</dbReference>
<comment type="caution">
    <text evidence="1">The sequence shown here is derived from an EMBL/GenBank/DDBJ whole genome shotgun (WGS) entry which is preliminary data.</text>
</comment>
<gene>
    <name evidence="1" type="ORF">M993_00408</name>
</gene>
<keyword evidence="2" id="KW-1185">Reference proteome</keyword>